<name>A0ABP6YLC8_9FLAO</name>
<feature type="domain" description="Stress-response A/B barrel" evidence="1">
    <location>
        <begin position="4"/>
        <end position="100"/>
    </location>
</feature>
<dbReference type="InterPro" id="IPR013097">
    <property type="entry name" value="Dabb"/>
</dbReference>
<evidence type="ECO:0000259" key="1">
    <source>
        <dbReference type="PROSITE" id="PS51502"/>
    </source>
</evidence>
<dbReference type="EMBL" id="BAABCY010000108">
    <property type="protein sequence ID" value="GAA3586032.1"/>
    <property type="molecule type" value="Genomic_DNA"/>
</dbReference>
<dbReference type="SMART" id="SM00886">
    <property type="entry name" value="Dabb"/>
    <property type="match status" value="1"/>
</dbReference>
<proteinExistence type="predicted"/>
<dbReference type="RefSeq" id="WP_345008146.1">
    <property type="nucleotide sequence ID" value="NZ_BAABCY010000108.1"/>
</dbReference>
<dbReference type="SUPFAM" id="SSF54909">
    <property type="entry name" value="Dimeric alpha+beta barrel"/>
    <property type="match status" value="1"/>
</dbReference>
<dbReference type="Proteomes" id="UP001500954">
    <property type="component" value="Unassembled WGS sequence"/>
</dbReference>
<reference evidence="3" key="1">
    <citation type="journal article" date="2019" name="Int. J. Syst. Evol. Microbiol.">
        <title>The Global Catalogue of Microorganisms (GCM) 10K type strain sequencing project: providing services to taxonomists for standard genome sequencing and annotation.</title>
        <authorList>
            <consortium name="The Broad Institute Genomics Platform"/>
            <consortium name="The Broad Institute Genome Sequencing Center for Infectious Disease"/>
            <person name="Wu L."/>
            <person name="Ma J."/>
        </authorList>
    </citation>
    <scope>NUCLEOTIDE SEQUENCE [LARGE SCALE GENOMIC DNA]</scope>
    <source>
        <strain evidence="3">JCM 17111</strain>
    </source>
</reference>
<gene>
    <name evidence="2" type="ORF">GCM10022395_37410</name>
</gene>
<dbReference type="Gene3D" id="3.30.70.100">
    <property type="match status" value="1"/>
</dbReference>
<comment type="caution">
    <text evidence="2">The sequence shown here is derived from an EMBL/GenBank/DDBJ whole genome shotgun (WGS) entry which is preliminary data.</text>
</comment>
<evidence type="ECO:0000313" key="3">
    <source>
        <dbReference type="Proteomes" id="UP001500954"/>
    </source>
</evidence>
<dbReference type="PROSITE" id="PS51502">
    <property type="entry name" value="S_R_A_B_BARREL"/>
    <property type="match status" value="1"/>
</dbReference>
<dbReference type="InterPro" id="IPR011008">
    <property type="entry name" value="Dimeric_a/b-barrel"/>
</dbReference>
<protein>
    <recommendedName>
        <fullName evidence="1">Stress-response A/B barrel domain-containing protein</fullName>
    </recommendedName>
</protein>
<organism evidence="2 3">
    <name type="scientific">Snuella lapsa</name>
    <dbReference type="NCBI Taxonomy" id="870481"/>
    <lineage>
        <taxon>Bacteria</taxon>
        <taxon>Pseudomonadati</taxon>
        <taxon>Bacteroidota</taxon>
        <taxon>Flavobacteriia</taxon>
        <taxon>Flavobacteriales</taxon>
        <taxon>Flavobacteriaceae</taxon>
        <taxon>Snuella</taxon>
    </lineage>
</organism>
<keyword evidence="3" id="KW-1185">Reference proteome</keyword>
<dbReference type="Pfam" id="PF07876">
    <property type="entry name" value="Dabb"/>
    <property type="match status" value="1"/>
</dbReference>
<sequence length="104" mass="12244">MGNFRHTVFFWLKNPEDQSDRNAFEASLKKFIDSSIFVKAKHLGIPANTPRDVVDNSYTYCLVVDFLTKEDHDKYQAEPAHKLFIEESSNLWEKVQVYDSKNIW</sequence>
<evidence type="ECO:0000313" key="2">
    <source>
        <dbReference type="EMBL" id="GAA3586032.1"/>
    </source>
</evidence>
<accession>A0ABP6YLC8</accession>